<evidence type="ECO:0000256" key="2">
    <source>
        <dbReference type="RuleBase" id="RU367091"/>
    </source>
</evidence>
<comment type="subcellular location">
    <subcellularLocation>
        <location evidence="2">Endoplasmic reticulum membrane</location>
        <topology evidence="2">Peripheral membrane protein</topology>
        <orientation evidence="2">Cytoplasmic side</orientation>
    </subcellularLocation>
</comment>
<dbReference type="AlphaFoldDB" id="A0A1E4T1Y9"/>
<proteinExistence type="inferred from homology"/>
<sequence>MMSIETRDRLLTLHRTGKYATLTPSQSLKFYNLNGMFIETNESKLTSLQYYALLELQFFLSLMTMHDIEAKVILDKLSDQFDTTSSEKLVVLKSYYLESTSTQNRDNTNEQILAFLEGSQNLSVKKVKTAAATSLTNSGSTSVDPKDLAMIEKRKLSLYRGDNGGKFYIEKLLEYLDDKPLDLECWVELSDEYLSLGELEKAYECLMEVVVGNPFAYNIWSKIGEIEYSMWVKSGGSSKEILRNSIKHHLKALELCETYSRAWCGAFTSLVQLLDSNSSIKEKNNKKKESSLTGEEIVKYQKIHKICHNKLHEIVEKQMTNASDIDKIKYILQKYDS</sequence>
<dbReference type="EMBL" id="KV453851">
    <property type="protein sequence ID" value="ODV85767.1"/>
    <property type="molecule type" value="Genomic_DNA"/>
</dbReference>
<keyword evidence="4" id="KW-1185">Reference proteome</keyword>
<dbReference type="InterPro" id="IPR011990">
    <property type="entry name" value="TPR-like_helical_dom_sf"/>
</dbReference>
<dbReference type="SUPFAM" id="SSF48452">
    <property type="entry name" value="TPR-like"/>
    <property type="match status" value="1"/>
</dbReference>
<protein>
    <recommendedName>
        <fullName evidence="2">ER membrane protein complex subunit 2</fullName>
    </recommendedName>
</protein>
<name>A0A1E4T1Y9_9ASCO</name>
<reference evidence="4" key="1">
    <citation type="submission" date="2016-04" db="EMBL/GenBank/DDBJ databases">
        <title>Comparative genomics of biotechnologically important yeasts.</title>
        <authorList>
            <consortium name="DOE Joint Genome Institute"/>
            <person name="Riley R."/>
            <person name="Haridas S."/>
            <person name="Wolfe K.H."/>
            <person name="Lopes M.R."/>
            <person name="Hittinger C.T."/>
            <person name="Goker M."/>
            <person name="Salamov A."/>
            <person name="Wisecaver J."/>
            <person name="Long T.M."/>
            <person name="Aerts A.L."/>
            <person name="Barry K."/>
            <person name="Choi C."/>
            <person name="Clum A."/>
            <person name="Coughlan A.Y."/>
            <person name="Deshpande S."/>
            <person name="Douglass A.P."/>
            <person name="Hanson S.J."/>
            <person name="Klenk H.-P."/>
            <person name="Labutti K."/>
            <person name="Lapidus A."/>
            <person name="Lindquist E."/>
            <person name="Lipzen A."/>
            <person name="Meier-Kolthoff J.P."/>
            <person name="Ohm R.A."/>
            <person name="Otillar R.P."/>
            <person name="Pangilinan J."/>
            <person name="Peng Y."/>
            <person name="Rokas A."/>
            <person name="Rosa C.A."/>
            <person name="Scheuner C."/>
            <person name="Sibirny A.A."/>
            <person name="Slot J.C."/>
            <person name="Stielow J.B."/>
            <person name="Sun H."/>
            <person name="Kurtzman C.P."/>
            <person name="Blackwell M."/>
            <person name="Grigoriev I.V."/>
            <person name="Jeffries T.W."/>
        </authorList>
    </citation>
    <scope>NUCLEOTIDE SEQUENCE [LARGE SCALE GENOMIC DNA]</scope>
    <source>
        <strain evidence="4">NRRL YB-2248</strain>
    </source>
</reference>
<dbReference type="STRING" id="983967.A0A1E4T1Y9"/>
<dbReference type="PANTHER" id="PTHR12760">
    <property type="entry name" value="TETRATRICOPEPTIDE REPEAT PROTEIN"/>
    <property type="match status" value="1"/>
</dbReference>
<evidence type="ECO:0000256" key="1">
    <source>
        <dbReference type="ARBA" id="ARBA00022803"/>
    </source>
</evidence>
<organism evidence="3 4">
    <name type="scientific">[Candida] arabinofermentans NRRL YB-2248</name>
    <dbReference type="NCBI Taxonomy" id="983967"/>
    <lineage>
        <taxon>Eukaryota</taxon>
        <taxon>Fungi</taxon>
        <taxon>Dikarya</taxon>
        <taxon>Ascomycota</taxon>
        <taxon>Saccharomycotina</taxon>
        <taxon>Pichiomycetes</taxon>
        <taxon>Pichiales</taxon>
        <taxon>Pichiaceae</taxon>
        <taxon>Ogataea</taxon>
        <taxon>Ogataea/Candida clade</taxon>
    </lineage>
</organism>
<dbReference type="Gene3D" id="1.25.40.10">
    <property type="entry name" value="Tetratricopeptide repeat domain"/>
    <property type="match status" value="1"/>
</dbReference>
<evidence type="ECO:0000313" key="3">
    <source>
        <dbReference type="EMBL" id="ODV85767.1"/>
    </source>
</evidence>
<comment type="subunit">
    <text evidence="2">Component of the ER membrane protein complex (EMC).</text>
</comment>
<dbReference type="InterPro" id="IPR039856">
    <property type="entry name" value="EMC2-like"/>
</dbReference>
<keyword evidence="2" id="KW-0256">Endoplasmic reticulum</keyword>
<dbReference type="OrthoDB" id="124397at2759"/>
<dbReference type="Proteomes" id="UP000094801">
    <property type="component" value="Unassembled WGS sequence"/>
</dbReference>
<dbReference type="GO" id="GO:0072546">
    <property type="term" value="C:EMC complex"/>
    <property type="evidence" value="ECO:0007669"/>
    <property type="project" value="UniProtKB-UniRule"/>
</dbReference>
<keyword evidence="2" id="KW-0472">Membrane</keyword>
<gene>
    <name evidence="3" type="ORF">CANARDRAFT_27860</name>
</gene>
<comment type="similarity">
    <text evidence="2">Belongs to the EMC2 family.</text>
</comment>
<comment type="function">
    <text evidence="2">Part of the endoplasmic reticulum membrane protein complex (EMC) that enables the energy-independent insertion into endoplasmic reticulum membranes of newly synthesized membrane proteins.</text>
</comment>
<evidence type="ECO:0000313" key="4">
    <source>
        <dbReference type="Proteomes" id="UP000094801"/>
    </source>
</evidence>
<accession>A0A1E4T1Y9</accession>
<keyword evidence="1" id="KW-0802">TPR repeat</keyword>